<evidence type="ECO:0000256" key="2">
    <source>
        <dbReference type="ARBA" id="ARBA00004170"/>
    </source>
</evidence>
<sequence length="564" mass="63410">MADPKTPWLRNYPSDVPYSIDATNVYENLSDFIDGVCAQNAKRTAFVSFGASLTFEKFKYKVDCLAAYFQQKLHVKKGDKLGVILPNLIQYPIVVFAGIKCGMQIVNINPLYTSHEMLGILRDAKIKVVVAFENCNQSLLKVLDQTYLSYYISCSLGDCFPYFKGMAINFAVRYIKRLVPSYDSSSLLFFNDCIKEGAAYLESFEKVEMKFDDIAFLQYTGGTTGKPKGAMLSHGNIISNVVQADAMYGPRLNKGNETILTALPLYHIFAMTINLMFAMYVGCTNILILDPRRFPSLIATLKKHPDISIITGVNTLFNAFVHYEVFKKVSLPKLRIVIGGGTAVQHGVADQFLKASGIPIHEGYGLTECSPLCCVVPYTQTEFTGTIGVPTPSTLARIVDTSTGEEIWDPNKPGELEFKGPQVMKGYYDNEVETRNVFDGEWLRTGDIAEWSENYHIRIIDRIKDMIIVSGFNVFPSEIENVMSHNPKILECAVVGMPSNTTGESIKLYVVRRDWTLTKDEVLAYCRQYLTGYKVPKHIEFVETLPKSAVGKVMRRYLKQNRLK</sequence>
<evidence type="ECO:0000313" key="16">
    <source>
        <dbReference type="Proteomes" id="UP000242432"/>
    </source>
</evidence>
<evidence type="ECO:0000256" key="8">
    <source>
        <dbReference type="ARBA" id="ARBA00023136"/>
    </source>
</evidence>
<dbReference type="STRING" id="83771.SAMN02910357_02183"/>
<dbReference type="Proteomes" id="UP000242432">
    <property type="component" value="Unassembled WGS sequence"/>
</dbReference>
<name>A0A1T4VM50_9GAMM</name>
<keyword evidence="8 12" id="KW-0472">Membrane</keyword>
<dbReference type="InterPro" id="IPR020845">
    <property type="entry name" value="AMP-binding_CS"/>
</dbReference>
<gene>
    <name evidence="15" type="ORF">SAMN02745213_01749</name>
</gene>
<dbReference type="FunFam" id="3.30.300.30:FF:000006">
    <property type="entry name" value="Long-chain-fatty-acid--CoA ligase FadD"/>
    <property type="match status" value="1"/>
</dbReference>
<dbReference type="InterPro" id="IPR025110">
    <property type="entry name" value="AMP-bd_C"/>
</dbReference>
<dbReference type="InterPro" id="IPR045851">
    <property type="entry name" value="AMP-bd_C_sf"/>
</dbReference>
<evidence type="ECO:0000256" key="6">
    <source>
        <dbReference type="ARBA" id="ARBA00022840"/>
    </source>
</evidence>
<dbReference type="PANTHER" id="PTHR43767">
    <property type="entry name" value="LONG-CHAIN-FATTY-ACID--COA LIGASE"/>
    <property type="match status" value="1"/>
</dbReference>
<dbReference type="EC" id="6.2.1.3" evidence="9"/>
<evidence type="ECO:0000259" key="14">
    <source>
        <dbReference type="Pfam" id="PF13193"/>
    </source>
</evidence>
<keyword evidence="7" id="KW-0460">Magnesium</keyword>
<dbReference type="Pfam" id="PF00501">
    <property type="entry name" value="AMP-binding"/>
    <property type="match status" value="1"/>
</dbReference>
<evidence type="ECO:0000256" key="12">
    <source>
        <dbReference type="SAM" id="Phobius"/>
    </source>
</evidence>
<proteinExistence type="predicted"/>
<feature type="domain" description="AMP-binding enzyme C-terminal" evidence="14">
    <location>
        <begin position="478"/>
        <end position="552"/>
    </location>
</feature>
<evidence type="ECO:0000256" key="5">
    <source>
        <dbReference type="ARBA" id="ARBA00022741"/>
    </source>
</evidence>
<dbReference type="EMBL" id="FUXX01000033">
    <property type="protein sequence ID" value="SKA66044.1"/>
    <property type="molecule type" value="Genomic_DNA"/>
</dbReference>
<dbReference type="Gene3D" id="2.30.38.10">
    <property type="entry name" value="Luciferase, Domain 3"/>
    <property type="match status" value="1"/>
</dbReference>
<dbReference type="GO" id="GO:0016020">
    <property type="term" value="C:membrane"/>
    <property type="evidence" value="ECO:0007669"/>
    <property type="project" value="UniProtKB-SubCell"/>
</dbReference>
<dbReference type="GO" id="GO:0005524">
    <property type="term" value="F:ATP binding"/>
    <property type="evidence" value="ECO:0007669"/>
    <property type="project" value="UniProtKB-KW"/>
</dbReference>
<dbReference type="GO" id="GO:0004467">
    <property type="term" value="F:long-chain fatty acid-CoA ligase activity"/>
    <property type="evidence" value="ECO:0007669"/>
    <property type="project" value="UniProtKB-EC"/>
</dbReference>
<feature type="domain" description="AMP-dependent synthetase/ligase" evidence="13">
    <location>
        <begin position="37"/>
        <end position="428"/>
    </location>
</feature>
<evidence type="ECO:0000256" key="4">
    <source>
        <dbReference type="ARBA" id="ARBA00022598"/>
    </source>
</evidence>
<dbReference type="RefSeq" id="WP_078929129.1">
    <property type="nucleotide sequence ID" value="NZ_FUXX01000033.1"/>
</dbReference>
<evidence type="ECO:0000259" key="13">
    <source>
        <dbReference type="Pfam" id="PF00501"/>
    </source>
</evidence>
<dbReference type="Gene3D" id="3.40.50.980">
    <property type="match status" value="2"/>
</dbReference>
<keyword evidence="16" id="KW-1185">Reference proteome</keyword>
<comment type="subcellular location">
    <subcellularLocation>
        <location evidence="2">Membrane</location>
        <topology evidence="2">Peripheral membrane protein</topology>
    </subcellularLocation>
</comment>
<keyword evidence="6" id="KW-0067">ATP-binding</keyword>
<comment type="cofactor">
    <cofactor evidence="1">
        <name>Mg(2+)</name>
        <dbReference type="ChEBI" id="CHEBI:18420"/>
    </cofactor>
</comment>
<dbReference type="Pfam" id="PF13193">
    <property type="entry name" value="AMP-binding_C"/>
    <property type="match status" value="1"/>
</dbReference>
<evidence type="ECO:0000313" key="15">
    <source>
        <dbReference type="EMBL" id="SKA66044.1"/>
    </source>
</evidence>
<evidence type="ECO:0000256" key="7">
    <source>
        <dbReference type="ARBA" id="ARBA00022842"/>
    </source>
</evidence>
<dbReference type="AlphaFoldDB" id="A0A1T4VM50"/>
<accession>A0A1T4VM50</accession>
<dbReference type="InterPro" id="IPR050237">
    <property type="entry name" value="ATP-dep_AMP-bd_enzyme"/>
</dbReference>
<evidence type="ECO:0000256" key="9">
    <source>
        <dbReference type="ARBA" id="ARBA00026121"/>
    </source>
</evidence>
<reference evidence="16" key="1">
    <citation type="submission" date="2017-02" db="EMBL/GenBank/DDBJ databases">
        <authorList>
            <person name="Varghese N."/>
            <person name="Submissions S."/>
        </authorList>
    </citation>
    <scope>NUCLEOTIDE SEQUENCE [LARGE SCALE GENOMIC DNA]</scope>
    <source>
        <strain evidence="16">DSM 3072</strain>
    </source>
</reference>
<keyword evidence="12" id="KW-0812">Transmembrane</keyword>
<evidence type="ECO:0000256" key="1">
    <source>
        <dbReference type="ARBA" id="ARBA00001946"/>
    </source>
</evidence>
<dbReference type="InterPro" id="IPR000873">
    <property type="entry name" value="AMP-dep_synth/lig_dom"/>
</dbReference>
<organism evidence="15 16">
    <name type="scientific">Succinivibrio dextrinosolvens DSM 3072</name>
    <dbReference type="NCBI Taxonomy" id="1123324"/>
    <lineage>
        <taxon>Bacteria</taxon>
        <taxon>Pseudomonadati</taxon>
        <taxon>Pseudomonadota</taxon>
        <taxon>Gammaproteobacteria</taxon>
        <taxon>Aeromonadales</taxon>
        <taxon>Succinivibrionaceae</taxon>
        <taxon>Succinivibrio</taxon>
    </lineage>
</organism>
<protein>
    <recommendedName>
        <fullName evidence="10">Long-chain-fatty-acid--CoA ligase</fullName>
        <ecNumber evidence="9">6.2.1.3</ecNumber>
    </recommendedName>
    <alternativeName>
        <fullName evidence="11">Long-chain acyl-CoA synthetase</fullName>
    </alternativeName>
</protein>
<dbReference type="Gene3D" id="3.30.300.30">
    <property type="match status" value="1"/>
</dbReference>
<dbReference type="PROSITE" id="PS00455">
    <property type="entry name" value="AMP_BINDING"/>
    <property type="match status" value="1"/>
</dbReference>
<evidence type="ECO:0000256" key="10">
    <source>
        <dbReference type="ARBA" id="ARBA00039545"/>
    </source>
</evidence>
<evidence type="ECO:0000256" key="3">
    <source>
        <dbReference type="ARBA" id="ARBA00005005"/>
    </source>
</evidence>
<dbReference type="PANTHER" id="PTHR43767:SF8">
    <property type="entry name" value="LONG-CHAIN-FATTY-ACID--COA LIGASE"/>
    <property type="match status" value="1"/>
</dbReference>
<feature type="transmembrane region" description="Helical" evidence="12">
    <location>
        <begin position="265"/>
        <end position="288"/>
    </location>
</feature>
<evidence type="ECO:0000256" key="11">
    <source>
        <dbReference type="ARBA" id="ARBA00042773"/>
    </source>
</evidence>
<dbReference type="SUPFAM" id="SSF56801">
    <property type="entry name" value="Acetyl-CoA synthetase-like"/>
    <property type="match status" value="1"/>
</dbReference>
<keyword evidence="12" id="KW-1133">Transmembrane helix</keyword>
<keyword evidence="5" id="KW-0547">Nucleotide-binding</keyword>
<keyword evidence="4" id="KW-0436">Ligase</keyword>
<comment type="pathway">
    <text evidence="3">Lipid metabolism; fatty acid beta-oxidation.</text>
</comment>